<dbReference type="PANTHER" id="PTHR33619:SF3">
    <property type="entry name" value="POLYSACCHARIDE EXPORT PROTEIN GFCE-RELATED"/>
    <property type="match status" value="1"/>
</dbReference>
<gene>
    <name evidence="4" type="ORF">CI610_00488</name>
</gene>
<accession>A0A2H9TB97</accession>
<dbReference type="Gene3D" id="3.10.560.10">
    <property type="entry name" value="Outer membrane lipoprotein wza domain like"/>
    <property type="match status" value="1"/>
</dbReference>
<feature type="domain" description="Polysaccharide export protein N-terminal" evidence="2">
    <location>
        <begin position="44"/>
        <end position="116"/>
    </location>
</feature>
<dbReference type="Pfam" id="PF10531">
    <property type="entry name" value="SLBB"/>
    <property type="match status" value="1"/>
</dbReference>
<evidence type="ECO:0000259" key="3">
    <source>
        <dbReference type="Pfam" id="PF10531"/>
    </source>
</evidence>
<sequence>MDNRIFYNKPVGSLFSVITAVIVLLSFAVSSLKAAAPASSLGVSSYRLNAGDLISVRVFGEEELTLESRLTDAGTISYPFLGEIQARGRTVGELEKALVNGLKGEYLIHPRVNVTIVEYRKFFVRGEVKKPGGFSFEPGLTLEKAIALAGGFSERANKKEIHVTRQEHDRSKAQVVGLEGAVYPGDIVYVKESFF</sequence>
<organism evidence="4">
    <name type="scientific">invertebrate metagenome</name>
    <dbReference type="NCBI Taxonomy" id="1711999"/>
    <lineage>
        <taxon>unclassified sequences</taxon>
        <taxon>metagenomes</taxon>
        <taxon>organismal metagenomes</taxon>
    </lineage>
</organism>
<dbReference type="Pfam" id="PF02563">
    <property type="entry name" value="Poly_export"/>
    <property type="match status" value="1"/>
</dbReference>
<evidence type="ECO:0000256" key="1">
    <source>
        <dbReference type="ARBA" id="ARBA00022729"/>
    </source>
</evidence>
<dbReference type="PANTHER" id="PTHR33619">
    <property type="entry name" value="POLYSACCHARIDE EXPORT PROTEIN GFCE-RELATED"/>
    <property type="match status" value="1"/>
</dbReference>
<protein>
    <submittedName>
        <fullName evidence="4">Uncharacterized protein</fullName>
    </submittedName>
</protein>
<name>A0A2H9TB97_9ZZZZ</name>
<evidence type="ECO:0000313" key="4">
    <source>
        <dbReference type="EMBL" id="PJE80520.1"/>
    </source>
</evidence>
<evidence type="ECO:0000259" key="2">
    <source>
        <dbReference type="Pfam" id="PF02563"/>
    </source>
</evidence>
<feature type="domain" description="Soluble ligand binding" evidence="3">
    <location>
        <begin position="122"/>
        <end position="172"/>
    </location>
</feature>
<comment type="caution">
    <text evidence="4">The sequence shown here is derived from an EMBL/GenBank/DDBJ whole genome shotgun (WGS) entry which is preliminary data.</text>
</comment>
<dbReference type="InterPro" id="IPR003715">
    <property type="entry name" value="Poly_export_N"/>
</dbReference>
<proteinExistence type="predicted"/>
<dbReference type="AlphaFoldDB" id="A0A2H9TB97"/>
<dbReference type="Gene3D" id="3.30.1950.10">
    <property type="entry name" value="wza like domain"/>
    <property type="match status" value="1"/>
</dbReference>
<dbReference type="EMBL" id="NSIT01000014">
    <property type="protein sequence ID" value="PJE80520.1"/>
    <property type="molecule type" value="Genomic_DNA"/>
</dbReference>
<reference evidence="4" key="1">
    <citation type="journal article" date="2017" name="Appl. Environ. Microbiol.">
        <title>Molecular characterization of an Endozoicomonas-like organism causing infection in king scallop Pecten maximus L.</title>
        <authorList>
            <person name="Cano I."/>
            <person name="van Aerle R."/>
            <person name="Ross S."/>
            <person name="Verner-Jeffreys D.W."/>
            <person name="Paley R.K."/>
            <person name="Rimmer G."/>
            <person name="Ryder D."/>
            <person name="Hooper P."/>
            <person name="Stone D."/>
            <person name="Feist S.W."/>
        </authorList>
    </citation>
    <scope>NUCLEOTIDE SEQUENCE</scope>
</reference>
<dbReference type="InterPro" id="IPR019554">
    <property type="entry name" value="Soluble_ligand-bd"/>
</dbReference>
<keyword evidence="1" id="KW-0732">Signal</keyword>
<dbReference type="GO" id="GO:0015159">
    <property type="term" value="F:polysaccharide transmembrane transporter activity"/>
    <property type="evidence" value="ECO:0007669"/>
    <property type="project" value="InterPro"/>
</dbReference>
<dbReference type="InterPro" id="IPR049712">
    <property type="entry name" value="Poly_export"/>
</dbReference>